<keyword evidence="4 10" id="KW-0732">Signal</keyword>
<keyword evidence="3 12" id="KW-0800">Toxin</keyword>
<dbReference type="AlphaFoldDB" id="A0A0U1TZJ1"/>
<dbReference type="FunFam" id="3.30.30.10:FF:000002">
    <property type="entry name" value="Alpha-like toxin BmK-M1"/>
    <property type="match status" value="1"/>
</dbReference>
<evidence type="ECO:0000256" key="1">
    <source>
        <dbReference type="ARBA" id="ARBA00004613"/>
    </source>
</evidence>
<dbReference type="CDD" id="cd23106">
    <property type="entry name" value="neurotoxins_LC_scorpion"/>
    <property type="match status" value="1"/>
</dbReference>
<dbReference type="InterPro" id="IPR018218">
    <property type="entry name" value="Scorpion_toxinL"/>
</dbReference>
<dbReference type="GO" id="GO:0090729">
    <property type="term" value="F:toxin activity"/>
    <property type="evidence" value="ECO:0007669"/>
    <property type="project" value="InterPro"/>
</dbReference>
<sequence>MKILFLIILTALFIGVHCKHGYPIIRAGRDRGCKVSCVINNQYCDTECKQLKGRRGYCYFWRLACFCEYLPDYVPTWSRATNKCKAK</sequence>
<keyword evidence="5" id="KW-0027">Amidation</keyword>
<keyword evidence="8" id="KW-1015">Disulfide bond</keyword>
<dbReference type="GO" id="GO:0005576">
    <property type="term" value="C:extracellular region"/>
    <property type="evidence" value="ECO:0007669"/>
    <property type="project" value="UniProtKB-SubCell"/>
</dbReference>
<dbReference type="InterPro" id="IPR002061">
    <property type="entry name" value="Scorpion_toxinL/defensin"/>
</dbReference>
<dbReference type="InterPro" id="IPR036574">
    <property type="entry name" value="Scorpion_toxin-like_sf"/>
</dbReference>
<dbReference type="SUPFAM" id="SSF57095">
    <property type="entry name" value="Scorpion toxin-like"/>
    <property type="match status" value="1"/>
</dbReference>
<dbReference type="Pfam" id="PF00537">
    <property type="entry name" value="Toxin_3"/>
    <property type="match status" value="1"/>
</dbReference>
<comment type="subcellular location">
    <subcellularLocation>
        <location evidence="1">Secreted</location>
    </subcellularLocation>
</comment>
<keyword evidence="6" id="KW-0872">Ion channel impairing toxin</keyword>
<evidence type="ECO:0000256" key="5">
    <source>
        <dbReference type="ARBA" id="ARBA00022815"/>
    </source>
</evidence>
<feature type="chain" id="PRO_5006829242" evidence="10">
    <location>
        <begin position="19"/>
        <end position="87"/>
    </location>
</feature>
<keyword evidence="2" id="KW-0964">Secreted</keyword>
<dbReference type="GO" id="GO:0019871">
    <property type="term" value="F:sodium channel inhibitor activity"/>
    <property type="evidence" value="ECO:0007669"/>
    <property type="project" value="InterPro"/>
</dbReference>
<dbReference type="EMBL" id="EU159280">
    <property type="protein sequence ID" value="ABX76753.1"/>
    <property type="molecule type" value="mRNA"/>
</dbReference>
<dbReference type="InterPro" id="IPR003614">
    <property type="entry name" value="Knottins"/>
</dbReference>
<protein>
    <submittedName>
        <fullName evidence="12">Neurotoxin LmNaTx5</fullName>
    </submittedName>
</protein>
<evidence type="ECO:0000256" key="8">
    <source>
        <dbReference type="ARBA" id="ARBA00023157"/>
    </source>
</evidence>
<evidence type="ECO:0000256" key="6">
    <source>
        <dbReference type="ARBA" id="ARBA00022872"/>
    </source>
</evidence>
<evidence type="ECO:0000256" key="7">
    <source>
        <dbReference type="ARBA" id="ARBA00022910"/>
    </source>
</evidence>
<keyword evidence="7" id="KW-0738">Voltage-gated sodium channel impairing toxin</keyword>
<keyword evidence="3 12" id="KW-0528">Neurotoxin</keyword>
<evidence type="ECO:0000259" key="11">
    <source>
        <dbReference type="PROSITE" id="PS51863"/>
    </source>
</evidence>
<feature type="signal peptide" evidence="10">
    <location>
        <begin position="1"/>
        <end position="18"/>
    </location>
</feature>
<dbReference type="PRINTS" id="PR00285">
    <property type="entry name" value="SCORPNTOXIN"/>
</dbReference>
<dbReference type="GO" id="GO:0006952">
    <property type="term" value="P:defense response"/>
    <property type="evidence" value="ECO:0007669"/>
    <property type="project" value="InterPro"/>
</dbReference>
<evidence type="ECO:0000256" key="10">
    <source>
        <dbReference type="SAM" id="SignalP"/>
    </source>
</evidence>
<comment type="function">
    <text evidence="9">Binds voltage-independently at site-4 of sodium channels (Nav) and shift the voltage of activation toward more negative potentials thereby affecting sodium channel activation and promoting spontaneous and repetitive firing.</text>
</comment>
<dbReference type="InterPro" id="IPR044062">
    <property type="entry name" value="LCN-type_CS_alpha_beta_dom"/>
</dbReference>
<evidence type="ECO:0000256" key="9">
    <source>
        <dbReference type="ARBA" id="ARBA00053895"/>
    </source>
</evidence>
<feature type="domain" description="LCN-type CS-alpha/beta" evidence="11">
    <location>
        <begin position="19"/>
        <end position="85"/>
    </location>
</feature>
<evidence type="ECO:0000256" key="4">
    <source>
        <dbReference type="ARBA" id="ARBA00022729"/>
    </source>
</evidence>
<dbReference type="SMART" id="SM00505">
    <property type="entry name" value="Knot1"/>
    <property type="match status" value="1"/>
</dbReference>
<dbReference type="PROSITE" id="PS51863">
    <property type="entry name" value="LCN_CSAB"/>
    <property type="match status" value="1"/>
</dbReference>
<evidence type="ECO:0000256" key="2">
    <source>
        <dbReference type="ARBA" id="ARBA00022525"/>
    </source>
</evidence>
<name>A0A0U1TZJ1_LYCMC</name>
<evidence type="ECO:0000256" key="3">
    <source>
        <dbReference type="ARBA" id="ARBA00022699"/>
    </source>
</evidence>
<reference evidence="12" key="1">
    <citation type="submission" date="2007-09" db="EMBL/GenBank/DDBJ databases">
        <title>Toxic transcriptome analysis of Lychas mucronatus: molecular mechanisms regulating diversity of scorpion venom peptides.</title>
        <authorList>
            <person name="Li W."/>
            <person name="Ma Y."/>
            <person name="Cao Z."/>
        </authorList>
    </citation>
    <scope>NUCLEOTIDE SEQUENCE</scope>
    <source>
        <tissue evidence="12">Venom gland</tissue>
    </source>
</reference>
<dbReference type="Gene3D" id="3.30.30.10">
    <property type="entry name" value="Knottin, scorpion toxin-like"/>
    <property type="match status" value="1"/>
</dbReference>
<organism evidence="12">
    <name type="scientific">Lychas mucronatus</name>
    <name type="common">Chinese swimming scorpion</name>
    <dbReference type="NCBI Taxonomy" id="172552"/>
    <lineage>
        <taxon>Eukaryota</taxon>
        <taxon>Metazoa</taxon>
        <taxon>Ecdysozoa</taxon>
        <taxon>Arthropoda</taxon>
        <taxon>Chelicerata</taxon>
        <taxon>Arachnida</taxon>
        <taxon>Scorpiones</taxon>
        <taxon>Buthida</taxon>
        <taxon>Buthoidea</taxon>
        <taxon>Buthidae</taxon>
        <taxon>Lychas</taxon>
    </lineage>
</organism>
<accession>A0A0U1TZJ1</accession>
<evidence type="ECO:0000313" key="12">
    <source>
        <dbReference type="EMBL" id="ABX76753.1"/>
    </source>
</evidence>
<proteinExistence type="evidence at transcript level"/>